<protein>
    <submittedName>
        <fullName evidence="2">Uncharacterized protein</fullName>
    </submittedName>
</protein>
<accession>A0A4U0RL39</accession>
<dbReference type="Proteomes" id="UP000305778">
    <property type="component" value="Unassembled WGS sequence"/>
</dbReference>
<feature type="region of interest" description="Disordered" evidence="1">
    <location>
        <begin position="1"/>
        <end position="20"/>
    </location>
</feature>
<keyword evidence="3" id="KW-1185">Reference proteome</keyword>
<proteinExistence type="predicted"/>
<feature type="region of interest" description="Disordered" evidence="1">
    <location>
        <begin position="36"/>
        <end position="64"/>
    </location>
</feature>
<dbReference type="AlphaFoldDB" id="A0A4U0RL39"/>
<name>A0A4U0RL39_9ACTN</name>
<evidence type="ECO:0000313" key="2">
    <source>
        <dbReference type="EMBL" id="TJZ96481.1"/>
    </source>
</evidence>
<dbReference type="EMBL" id="SUMC01000161">
    <property type="protein sequence ID" value="TJZ96481.1"/>
    <property type="molecule type" value="Genomic_DNA"/>
</dbReference>
<evidence type="ECO:0000313" key="3">
    <source>
        <dbReference type="Proteomes" id="UP000305778"/>
    </source>
</evidence>
<sequence>MSLDPPVGVPAGEERGSATAADNCDCRAHNMSITRCSSPPRREKACGHPTSSPRTPSNSRCSPQEIGREVEGVVRIGVIHIRDRRSSAPRPGK</sequence>
<dbReference type="RefSeq" id="WP_136730767.1">
    <property type="nucleotide sequence ID" value="NZ_SUMC01000161.1"/>
</dbReference>
<feature type="compositionally biased region" description="Low complexity" evidence="1">
    <location>
        <begin position="49"/>
        <end position="64"/>
    </location>
</feature>
<gene>
    <name evidence="2" type="ORF">FCI23_50905</name>
</gene>
<comment type="caution">
    <text evidence="2">The sequence shown here is derived from an EMBL/GenBank/DDBJ whole genome shotgun (WGS) entry which is preliminary data.</text>
</comment>
<evidence type="ECO:0000256" key="1">
    <source>
        <dbReference type="SAM" id="MobiDB-lite"/>
    </source>
</evidence>
<reference evidence="2 3" key="1">
    <citation type="submission" date="2019-04" db="EMBL/GenBank/DDBJ databases">
        <title>Streptomyces oryziradicis sp. nov., a novel actinomycete isolated from rhizosphere soil of rice (Oryza sativa L.).</title>
        <authorList>
            <person name="Li C."/>
        </authorList>
    </citation>
    <scope>NUCLEOTIDE SEQUENCE [LARGE SCALE GENOMIC DNA]</scope>
    <source>
        <strain evidence="2 3">NEAU-C40</strain>
    </source>
</reference>
<organism evidence="2 3">
    <name type="scientific">Actinacidiphila oryziradicis</name>
    <dbReference type="NCBI Taxonomy" id="2571141"/>
    <lineage>
        <taxon>Bacteria</taxon>
        <taxon>Bacillati</taxon>
        <taxon>Actinomycetota</taxon>
        <taxon>Actinomycetes</taxon>
        <taxon>Kitasatosporales</taxon>
        <taxon>Streptomycetaceae</taxon>
        <taxon>Actinacidiphila</taxon>
    </lineage>
</organism>